<keyword evidence="1" id="KW-0805">Transcription regulation</keyword>
<evidence type="ECO:0000259" key="4">
    <source>
        <dbReference type="PROSITE" id="PS01124"/>
    </source>
</evidence>
<dbReference type="SUPFAM" id="SSF46689">
    <property type="entry name" value="Homeodomain-like"/>
    <property type="match status" value="2"/>
</dbReference>
<dbReference type="InterPro" id="IPR009057">
    <property type="entry name" value="Homeodomain-like_sf"/>
</dbReference>
<accession>A0A848B1N9</accession>
<evidence type="ECO:0000313" key="6">
    <source>
        <dbReference type="Proteomes" id="UP000576225"/>
    </source>
</evidence>
<dbReference type="GO" id="GO:0003700">
    <property type="term" value="F:DNA-binding transcription factor activity"/>
    <property type="evidence" value="ECO:0007669"/>
    <property type="project" value="InterPro"/>
</dbReference>
<keyword evidence="3" id="KW-0804">Transcription</keyword>
<dbReference type="PROSITE" id="PS01124">
    <property type="entry name" value="HTH_ARAC_FAMILY_2"/>
    <property type="match status" value="1"/>
</dbReference>
<sequence length="293" mass="33244">MPPDRFFSEVDVKMVPECSIAIEKAYQMEQVPVHQHEFTEIAFVARGTAIHHHVTTSGTHHTDSLIPGDVFSIQKGELHGYDACGTMVLYNISLRQDFLEQFRHLEVLPGWNLFFGNRTSTPRTIMHIPLGPRSQGMEHLDRAVSEFRMQPLAYEIVVTALVVDFLVSVMRSSEFLRPSVKEKMACILDAITIMEENPTSRFSLKQLAQKLNMSTSSFSKKFRDQIGVSPMEYLLKIRLLQVQYLLASSSKSMGEIAAESGFCTSNYMIKLFRRAYGITPAQYRKSAILNPSK</sequence>
<organism evidence="5 6">
    <name type="scientific">Victivallis vadensis</name>
    <dbReference type="NCBI Taxonomy" id="172901"/>
    <lineage>
        <taxon>Bacteria</taxon>
        <taxon>Pseudomonadati</taxon>
        <taxon>Lentisphaerota</taxon>
        <taxon>Lentisphaeria</taxon>
        <taxon>Victivallales</taxon>
        <taxon>Victivallaceae</taxon>
        <taxon>Victivallis</taxon>
    </lineage>
</organism>
<dbReference type="PANTHER" id="PTHR43280:SF2">
    <property type="entry name" value="HTH-TYPE TRANSCRIPTIONAL REGULATOR EXSA"/>
    <property type="match status" value="1"/>
</dbReference>
<dbReference type="AlphaFoldDB" id="A0A848B1N9"/>
<protein>
    <submittedName>
        <fullName evidence="5">AraC family transcriptional regulator</fullName>
    </submittedName>
</protein>
<comment type="caution">
    <text evidence="5">The sequence shown here is derived from an EMBL/GenBank/DDBJ whole genome shotgun (WGS) entry which is preliminary data.</text>
</comment>
<evidence type="ECO:0000256" key="1">
    <source>
        <dbReference type="ARBA" id="ARBA00023015"/>
    </source>
</evidence>
<dbReference type="Pfam" id="PF02311">
    <property type="entry name" value="AraC_binding"/>
    <property type="match status" value="1"/>
</dbReference>
<dbReference type="PANTHER" id="PTHR43280">
    <property type="entry name" value="ARAC-FAMILY TRANSCRIPTIONAL REGULATOR"/>
    <property type="match status" value="1"/>
</dbReference>
<dbReference type="InterPro" id="IPR003313">
    <property type="entry name" value="AraC-bd"/>
</dbReference>
<dbReference type="InterPro" id="IPR011051">
    <property type="entry name" value="RmlC_Cupin_sf"/>
</dbReference>
<dbReference type="Gene3D" id="2.60.120.10">
    <property type="entry name" value="Jelly Rolls"/>
    <property type="match status" value="1"/>
</dbReference>
<dbReference type="InterPro" id="IPR018060">
    <property type="entry name" value="HTH_AraC"/>
</dbReference>
<proteinExistence type="predicted"/>
<name>A0A848B1N9_9BACT</name>
<feature type="domain" description="HTH araC/xylS-type" evidence="4">
    <location>
        <begin position="188"/>
        <end position="286"/>
    </location>
</feature>
<reference evidence="5 6" key="1">
    <citation type="submission" date="2020-04" db="EMBL/GenBank/DDBJ databases">
        <authorList>
            <person name="Hitch T.C.A."/>
            <person name="Wylensek D."/>
            <person name="Clavel T."/>
        </authorList>
    </citation>
    <scope>NUCLEOTIDE SEQUENCE [LARGE SCALE GENOMIC DNA]</scope>
    <source>
        <strain evidence="5 6">COR2-253-APC-1A</strain>
    </source>
</reference>
<evidence type="ECO:0000256" key="3">
    <source>
        <dbReference type="ARBA" id="ARBA00023163"/>
    </source>
</evidence>
<evidence type="ECO:0000256" key="2">
    <source>
        <dbReference type="ARBA" id="ARBA00023125"/>
    </source>
</evidence>
<dbReference type="InterPro" id="IPR014710">
    <property type="entry name" value="RmlC-like_jellyroll"/>
</dbReference>
<keyword evidence="2" id="KW-0238">DNA-binding</keyword>
<dbReference type="SMART" id="SM00342">
    <property type="entry name" value="HTH_ARAC"/>
    <property type="match status" value="1"/>
</dbReference>
<gene>
    <name evidence="5" type="ORF">HF882_22965</name>
</gene>
<dbReference type="Gene3D" id="1.10.10.60">
    <property type="entry name" value="Homeodomain-like"/>
    <property type="match status" value="2"/>
</dbReference>
<dbReference type="EMBL" id="JABAEW010000132">
    <property type="protein sequence ID" value="NMD89448.1"/>
    <property type="molecule type" value="Genomic_DNA"/>
</dbReference>
<dbReference type="GO" id="GO:0043565">
    <property type="term" value="F:sequence-specific DNA binding"/>
    <property type="evidence" value="ECO:0007669"/>
    <property type="project" value="InterPro"/>
</dbReference>
<dbReference type="Pfam" id="PF12833">
    <property type="entry name" value="HTH_18"/>
    <property type="match status" value="1"/>
</dbReference>
<dbReference type="RefSeq" id="WP_168964329.1">
    <property type="nucleotide sequence ID" value="NZ_JABAEW010000132.1"/>
</dbReference>
<dbReference type="Proteomes" id="UP000576225">
    <property type="component" value="Unassembled WGS sequence"/>
</dbReference>
<evidence type="ECO:0000313" key="5">
    <source>
        <dbReference type="EMBL" id="NMD89448.1"/>
    </source>
</evidence>
<dbReference type="SUPFAM" id="SSF51182">
    <property type="entry name" value="RmlC-like cupins"/>
    <property type="match status" value="1"/>
</dbReference>